<keyword evidence="2" id="KW-0472">Membrane</keyword>
<sequence length="257" mass="28502">MFPKNIRGIFFRSVFQQQIVFFRLLITLVPAFLFFLIAHFLFSHPLEPQNPVAVCPIFVILQSTFRLHLYSPFSVTLPLFRSSFGIVAALLNRFPKLNPRQSRRRGRGPRLGPPLYLGSLDSPRSLGLPPLLRPPRSSAASYPASPTAANVIFPQACSFAIAPIALYGRTPAHALPPSARKLFDQAARRLRGANDPPEPRTTRPSPCHRPRTGAADRNVSLLEFPSLARPPPRTSRVGFLGRAPNHATYATPHFSDA</sequence>
<organism evidence="3 4">
    <name type="scientific">Steinernema carpocapsae</name>
    <name type="common">Entomopathogenic nematode</name>
    <dbReference type="NCBI Taxonomy" id="34508"/>
    <lineage>
        <taxon>Eukaryota</taxon>
        <taxon>Metazoa</taxon>
        <taxon>Ecdysozoa</taxon>
        <taxon>Nematoda</taxon>
        <taxon>Chromadorea</taxon>
        <taxon>Rhabditida</taxon>
        <taxon>Tylenchina</taxon>
        <taxon>Panagrolaimomorpha</taxon>
        <taxon>Strongyloidoidea</taxon>
        <taxon>Steinernematidae</taxon>
        <taxon>Steinernema</taxon>
    </lineage>
</organism>
<dbReference type="Proteomes" id="UP000298663">
    <property type="component" value="Unassembled WGS sequence"/>
</dbReference>
<feature type="transmembrane region" description="Helical" evidence="2">
    <location>
        <begin position="20"/>
        <end position="42"/>
    </location>
</feature>
<feature type="transmembrane region" description="Helical" evidence="2">
    <location>
        <begin position="73"/>
        <end position="94"/>
    </location>
</feature>
<gene>
    <name evidence="3" type="ORF">L596_008136</name>
</gene>
<comment type="caution">
    <text evidence="3">The sequence shown here is derived from an EMBL/GenBank/DDBJ whole genome shotgun (WGS) entry which is preliminary data.</text>
</comment>
<evidence type="ECO:0000256" key="1">
    <source>
        <dbReference type="SAM" id="MobiDB-lite"/>
    </source>
</evidence>
<dbReference type="AlphaFoldDB" id="A0A4U5PBM2"/>
<reference evidence="3 4" key="1">
    <citation type="journal article" date="2015" name="Genome Biol.">
        <title>Comparative genomics of Steinernema reveals deeply conserved gene regulatory networks.</title>
        <authorList>
            <person name="Dillman A.R."/>
            <person name="Macchietto M."/>
            <person name="Porter C.F."/>
            <person name="Rogers A."/>
            <person name="Williams B."/>
            <person name="Antoshechkin I."/>
            <person name="Lee M.M."/>
            <person name="Goodwin Z."/>
            <person name="Lu X."/>
            <person name="Lewis E.E."/>
            <person name="Goodrich-Blair H."/>
            <person name="Stock S.P."/>
            <person name="Adams B.J."/>
            <person name="Sternberg P.W."/>
            <person name="Mortazavi A."/>
        </authorList>
    </citation>
    <scope>NUCLEOTIDE SEQUENCE [LARGE SCALE GENOMIC DNA]</scope>
    <source>
        <strain evidence="3 4">ALL</strain>
    </source>
</reference>
<feature type="region of interest" description="Disordered" evidence="1">
    <location>
        <begin position="100"/>
        <end position="122"/>
    </location>
</feature>
<evidence type="ECO:0000313" key="3">
    <source>
        <dbReference type="EMBL" id="TKR93732.1"/>
    </source>
</evidence>
<keyword evidence="2" id="KW-0812">Transmembrane</keyword>
<accession>A0A4U5PBM2</accession>
<reference evidence="3 4" key="2">
    <citation type="journal article" date="2019" name="G3 (Bethesda)">
        <title>Hybrid Assembly of the Genome of the Entomopathogenic Nematode Steinernema carpocapsae Identifies the X-Chromosome.</title>
        <authorList>
            <person name="Serra L."/>
            <person name="Macchietto M."/>
            <person name="Macias-Munoz A."/>
            <person name="McGill C.J."/>
            <person name="Rodriguez I.M."/>
            <person name="Rodriguez B."/>
            <person name="Murad R."/>
            <person name="Mortazavi A."/>
        </authorList>
    </citation>
    <scope>NUCLEOTIDE SEQUENCE [LARGE SCALE GENOMIC DNA]</scope>
    <source>
        <strain evidence="3 4">ALL</strain>
    </source>
</reference>
<evidence type="ECO:0000256" key="2">
    <source>
        <dbReference type="SAM" id="Phobius"/>
    </source>
</evidence>
<name>A0A4U5PBM2_STECR</name>
<proteinExistence type="predicted"/>
<feature type="compositionally biased region" description="Low complexity" evidence="1">
    <location>
        <begin position="113"/>
        <end position="122"/>
    </location>
</feature>
<protein>
    <submittedName>
        <fullName evidence="3">Uncharacterized protein</fullName>
    </submittedName>
</protein>
<dbReference type="EMBL" id="AZBU02000002">
    <property type="protein sequence ID" value="TKR93732.1"/>
    <property type="molecule type" value="Genomic_DNA"/>
</dbReference>
<feature type="region of interest" description="Disordered" evidence="1">
    <location>
        <begin position="191"/>
        <end position="218"/>
    </location>
</feature>
<evidence type="ECO:0000313" key="4">
    <source>
        <dbReference type="Proteomes" id="UP000298663"/>
    </source>
</evidence>
<keyword evidence="4" id="KW-1185">Reference proteome</keyword>
<keyword evidence="2" id="KW-1133">Transmembrane helix</keyword>